<protein>
    <submittedName>
        <fullName evidence="1">Uncharacterized protein</fullName>
    </submittedName>
</protein>
<dbReference type="PANTHER" id="PTHR38940:SF5">
    <property type="match status" value="1"/>
</dbReference>
<reference evidence="1 2" key="1">
    <citation type="submission" date="2024-08" db="EMBL/GenBank/DDBJ databases">
        <title>Insights into the chromosomal genome structure of Flemingia macrophylla.</title>
        <authorList>
            <person name="Ding Y."/>
            <person name="Zhao Y."/>
            <person name="Bi W."/>
            <person name="Wu M."/>
            <person name="Zhao G."/>
            <person name="Gong Y."/>
            <person name="Li W."/>
            <person name="Zhang P."/>
        </authorList>
    </citation>
    <scope>NUCLEOTIDE SEQUENCE [LARGE SCALE GENOMIC DNA]</scope>
    <source>
        <strain evidence="1">DYQJB</strain>
        <tissue evidence="1">Leaf</tissue>
    </source>
</reference>
<accession>A0ABD1LNM6</accession>
<dbReference type="Proteomes" id="UP001603857">
    <property type="component" value="Unassembled WGS sequence"/>
</dbReference>
<name>A0ABD1LNM6_9FABA</name>
<comment type="caution">
    <text evidence="1">The sequence shown here is derived from an EMBL/GenBank/DDBJ whole genome shotgun (WGS) entry which is preliminary data.</text>
</comment>
<proteinExistence type="predicted"/>
<dbReference type="EMBL" id="JBGMDY010000008">
    <property type="protein sequence ID" value="KAL2325117.1"/>
    <property type="molecule type" value="Genomic_DNA"/>
</dbReference>
<keyword evidence="2" id="KW-1185">Reference proteome</keyword>
<dbReference type="AlphaFoldDB" id="A0ABD1LNM6"/>
<gene>
    <name evidence="1" type="ORF">Fmac_024175</name>
</gene>
<evidence type="ECO:0000313" key="2">
    <source>
        <dbReference type="Proteomes" id="UP001603857"/>
    </source>
</evidence>
<dbReference type="PANTHER" id="PTHR38940">
    <property type="entry name" value="PLUS3 DOMAIN-CONTAINING PROTEIN"/>
    <property type="match status" value="1"/>
</dbReference>
<sequence length="740" mass="82248">MVKMSSERKTIKPKSGFELVLNYSNQCIWKNKPGAGANAACRMNKPFSATDPLSEIVWSPDKGFSLKCVDSSFTNKKTSRFGNVESSSMVLALLQSVTDGSSTTEKPIDDVFVEPITVICSKSDVSSTNTPARHPETDLAVIIPDYKTCEERHDTGFCDNMEKMSTARETPNLLNGQKENVMNQWEKNICAQDNIGTAIISEIKGNKTTISGQVVEEWPVSNLFLEEAEPKCSMEENPLPRKHCSGGIDTGVVNHVVETEDVYTRVEHRIECKDSITLGTNLISSGISPSQKLESNADNDLQNFNWGGTCAVAVSKSNKDKNKSQFNEMMQLCSKNLPVMPSPCNSMIQFTRNEVEEKSLSDGDSNVSILKKDDFHLIVNSCHSAGLFLAGKKRCNFQQEVIIGSKKVKKKIQETSSSKSNVKPDSSFMNLISNMIKGSSQTTQDEDNALALNLENPNNHLQRADQACNKNQDPELKNGGLRSHFQSMDGASFKNVGTRISQGGASKDFELGNKVHGIDATPITFYAENNNLYRQHLQSNKVEVSEGRVDVCPPIQPQTRLINSLNSHELWKNNSVENENCHNLGLSKEKERMALLPLNSPSNRQNTNNNNKNVESYALYERKEGLWLTRFLPKSTSPLIVFNHLNERGGSEDHSTACSILPHSHKHISLNNCKLEDELLSEAKSLLDCCINKEDSTSQYHTEKHRFNSVTPFPGLRDSGPMVSMFARRLGAIKRCPQTE</sequence>
<organism evidence="1 2">
    <name type="scientific">Flemingia macrophylla</name>
    <dbReference type="NCBI Taxonomy" id="520843"/>
    <lineage>
        <taxon>Eukaryota</taxon>
        <taxon>Viridiplantae</taxon>
        <taxon>Streptophyta</taxon>
        <taxon>Embryophyta</taxon>
        <taxon>Tracheophyta</taxon>
        <taxon>Spermatophyta</taxon>
        <taxon>Magnoliopsida</taxon>
        <taxon>eudicotyledons</taxon>
        <taxon>Gunneridae</taxon>
        <taxon>Pentapetalae</taxon>
        <taxon>rosids</taxon>
        <taxon>fabids</taxon>
        <taxon>Fabales</taxon>
        <taxon>Fabaceae</taxon>
        <taxon>Papilionoideae</taxon>
        <taxon>50 kb inversion clade</taxon>
        <taxon>NPAAA clade</taxon>
        <taxon>indigoferoid/millettioid clade</taxon>
        <taxon>Phaseoleae</taxon>
        <taxon>Flemingia</taxon>
    </lineage>
</organism>
<evidence type="ECO:0000313" key="1">
    <source>
        <dbReference type="EMBL" id="KAL2325117.1"/>
    </source>
</evidence>